<dbReference type="Pfam" id="PF12982">
    <property type="entry name" value="DUF3866"/>
    <property type="match status" value="1"/>
</dbReference>
<proteinExistence type="predicted"/>
<evidence type="ECO:0000313" key="2">
    <source>
        <dbReference type="Proteomes" id="UP000199288"/>
    </source>
</evidence>
<evidence type="ECO:0000313" key="1">
    <source>
        <dbReference type="EMBL" id="SEA37769.1"/>
    </source>
</evidence>
<reference evidence="2" key="1">
    <citation type="submission" date="2016-10" db="EMBL/GenBank/DDBJ databases">
        <authorList>
            <person name="Varghese N."/>
            <person name="Submissions S."/>
        </authorList>
    </citation>
    <scope>NUCLEOTIDE SEQUENCE [LARGE SCALE GENOMIC DNA]</scope>
    <source>
        <strain evidence="2">KPR-1</strain>
    </source>
</reference>
<protein>
    <recommendedName>
        <fullName evidence="3">DUF3866 domain-containing protein</fullName>
    </recommendedName>
</protein>
<dbReference type="InterPro" id="IPR024479">
    <property type="entry name" value="DUF3866"/>
</dbReference>
<dbReference type="EMBL" id="FNQV01000008">
    <property type="protein sequence ID" value="SEA37769.1"/>
    <property type="molecule type" value="Genomic_DNA"/>
</dbReference>
<gene>
    <name evidence="1" type="ORF">SAMN02910418_01461</name>
</gene>
<evidence type="ECO:0008006" key="3">
    <source>
        <dbReference type="Google" id="ProtNLM"/>
    </source>
</evidence>
<accession>A0A1H4APB0</accession>
<sequence>MHWRLGMITGVSRQWAGTDRFVVEVDGKKIQALAYRDIVGELELGQRVLLNVSALQRGLGTGGVAFIVAPADELPDDPAPIDGHIVKGRYLPQQLMVQAVEEQDSPHHDEFVDPADLQCVPVVVADLHSAVPAISCGAHLVDPDLSVAYVMTDGAALPAALSISLALMRERSMLVGSVTCGQSVGGDVEATTVANGIIAARRVLGADIVIVAQGPGNVGTGSTYGFSGLDTAWHLQQAALVGGRPIAAVRASSADKRPRHFGLSHHTLTVLGRATPIRVEVPIPSVEDRGADYGRAYASLQADVQQLAERHEVVPVEAAGLYDALADCPVQLRTMGRDLSQDPLSFMCAGAAGMWAAQVSRSR</sequence>
<name>A0A1H4APB0_9ACTO</name>
<dbReference type="Proteomes" id="UP000199288">
    <property type="component" value="Unassembled WGS sequence"/>
</dbReference>
<dbReference type="AlphaFoldDB" id="A0A1H4APB0"/>
<keyword evidence="2" id="KW-1185">Reference proteome</keyword>
<organism evidence="1 2">
    <name type="scientific">Bowdeniella nasicola</name>
    <dbReference type="NCBI Taxonomy" id="208480"/>
    <lineage>
        <taxon>Bacteria</taxon>
        <taxon>Bacillati</taxon>
        <taxon>Actinomycetota</taxon>
        <taxon>Actinomycetes</taxon>
        <taxon>Actinomycetales</taxon>
        <taxon>Actinomycetaceae</taxon>
        <taxon>Bowdeniella</taxon>
    </lineage>
</organism>